<comment type="caution">
    <text evidence="1">The sequence shown here is derived from an EMBL/GenBank/DDBJ whole genome shotgun (WGS) entry which is preliminary data.</text>
</comment>
<name>A0AAJ1R746_9FLAO</name>
<gene>
    <name evidence="1" type="ORF">QX233_09895</name>
</gene>
<dbReference type="Proteomes" id="UP001225933">
    <property type="component" value="Unassembled WGS sequence"/>
</dbReference>
<sequence length="60" mass="6756">MKKLKKLSRDDLKTVIGGKACSQWVGITAFCGATYSLCTDNYKNWAELQEAVEYFNDAKC</sequence>
<organism evidence="1 2">
    <name type="scientific">Chryseobacterium gambrini</name>
    <dbReference type="NCBI Taxonomy" id="373672"/>
    <lineage>
        <taxon>Bacteria</taxon>
        <taxon>Pseudomonadati</taxon>
        <taxon>Bacteroidota</taxon>
        <taxon>Flavobacteriia</taxon>
        <taxon>Flavobacteriales</taxon>
        <taxon>Weeksellaceae</taxon>
        <taxon>Chryseobacterium group</taxon>
        <taxon>Chryseobacterium</taxon>
    </lineage>
</organism>
<reference evidence="1" key="1">
    <citation type="submission" date="2023-06" db="EMBL/GenBank/DDBJ databases">
        <title>Two Chryseobacterium gambrini strains from China.</title>
        <authorList>
            <person name="Zeng J."/>
            <person name="Wu Y."/>
        </authorList>
    </citation>
    <scope>NUCLEOTIDE SEQUENCE</scope>
    <source>
        <strain evidence="1">SQ219</strain>
    </source>
</reference>
<dbReference type="RefSeq" id="WP_214589933.1">
    <property type="nucleotide sequence ID" value="NZ_JAUHGV010000009.1"/>
</dbReference>
<dbReference type="AlphaFoldDB" id="A0AAJ1R746"/>
<evidence type="ECO:0000313" key="1">
    <source>
        <dbReference type="EMBL" id="MDN4012773.1"/>
    </source>
</evidence>
<accession>A0AAJ1R746</accession>
<evidence type="ECO:0000313" key="2">
    <source>
        <dbReference type="Proteomes" id="UP001225933"/>
    </source>
</evidence>
<dbReference type="InterPro" id="IPR058074">
    <property type="entry name" value="Bacteriocin-like"/>
</dbReference>
<protein>
    <submittedName>
        <fullName evidence="1">Uncharacterized protein</fullName>
    </submittedName>
</protein>
<dbReference type="EMBL" id="JAUHGV010000009">
    <property type="protein sequence ID" value="MDN4012773.1"/>
    <property type="molecule type" value="Genomic_DNA"/>
</dbReference>
<proteinExistence type="predicted"/>
<dbReference type="NCBIfam" id="NF047798">
    <property type="entry name" value="leader_Chryseo"/>
    <property type="match status" value="1"/>
</dbReference>